<reference evidence="2" key="1">
    <citation type="submission" date="2017-09" db="EMBL/GenBank/DDBJ databases">
        <title>Depth-based differentiation of microbial function through sediment-hosted aquifers and enrichment of novel symbionts in the deep terrestrial subsurface.</title>
        <authorList>
            <person name="Probst A.J."/>
            <person name="Ladd B."/>
            <person name="Jarett J.K."/>
            <person name="Geller-Mcgrath D.E."/>
            <person name="Sieber C.M.K."/>
            <person name="Emerson J.B."/>
            <person name="Anantharaman K."/>
            <person name="Thomas B.C."/>
            <person name="Malmstrom R."/>
            <person name="Stieglmeier M."/>
            <person name="Klingl A."/>
            <person name="Woyke T."/>
            <person name="Ryan C.M."/>
            <person name="Banfield J.F."/>
        </authorList>
    </citation>
    <scope>NUCLEOTIDE SEQUENCE [LARGE SCALE GENOMIC DNA]</scope>
</reference>
<protein>
    <submittedName>
        <fullName evidence="1">Uncharacterized protein</fullName>
    </submittedName>
</protein>
<evidence type="ECO:0000313" key="1">
    <source>
        <dbReference type="EMBL" id="PIR94110.1"/>
    </source>
</evidence>
<dbReference type="EMBL" id="PFAP01000018">
    <property type="protein sequence ID" value="PIR94110.1"/>
    <property type="molecule type" value="Genomic_DNA"/>
</dbReference>
<organism evidence="1 2">
    <name type="scientific">Candidatus Falkowbacteria bacterium CG10_big_fil_rev_8_21_14_0_10_39_11</name>
    <dbReference type="NCBI Taxonomy" id="1974565"/>
    <lineage>
        <taxon>Bacteria</taxon>
        <taxon>Candidatus Falkowiibacteriota</taxon>
    </lineage>
</organism>
<comment type="caution">
    <text evidence="1">The sequence shown here is derived from an EMBL/GenBank/DDBJ whole genome shotgun (WGS) entry which is preliminary data.</text>
</comment>
<proteinExistence type="predicted"/>
<accession>A0A2H0V706</accession>
<dbReference type="Proteomes" id="UP000229901">
    <property type="component" value="Unassembled WGS sequence"/>
</dbReference>
<name>A0A2H0V706_9BACT</name>
<evidence type="ECO:0000313" key="2">
    <source>
        <dbReference type="Proteomes" id="UP000229901"/>
    </source>
</evidence>
<sequence length="330" mass="37702">MKRRFKDLLWVVLITIAVAGVREYFSIEDVKECLRTEVDTDDCLETAKGLLFYEQEYVKEVLSKIVMADSKAENVDFVLAQAIEYDLDQSYFMYEYQEVITNTDDYALKYRIALASGNVASVSQALQAWLDTASRQDTTIDCCDEYNRLGEPIWSQLKAEPKQSLCLCCIPKLDSPEKKLRVANDCGLSADQVQAIHFKVIDDLRASKNYSAAILYAKNNHVNYPFCQADVINSFGFELLNYDNVKDALMWIELWADQLVASSFSDHDMNLVMVLKASKLYQSGDVKGSIQLLNKYGIDVMIMHALLDREDGFKYLKSLYYSQKLVKGQE</sequence>
<gene>
    <name evidence="1" type="ORF">COT97_02985</name>
</gene>
<dbReference type="AlphaFoldDB" id="A0A2H0V706"/>